<evidence type="ECO:0000259" key="1">
    <source>
        <dbReference type="Pfam" id="PF00534"/>
    </source>
</evidence>
<reference evidence="2 3" key="1">
    <citation type="submission" date="2012-06" db="EMBL/GenBank/DDBJ databases">
        <title>Finished chromosome of genome of Microcoleus sp. PCC 7113.</title>
        <authorList>
            <consortium name="US DOE Joint Genome Institute"/>
            <person name="Gugger M."/>
            <person name="Coursin T."/>
            <person name="Rippka R."/>
            <person name="Tandeau De Marsac N."/>
            <person name="Huntemann M."/>
            <person name="Wei C.-L."/>
            <person name="Han J."/>
            <person name="Detter J.C."/>
            <person name="Han C."/>
            <person name="Tapia R."/>
            <person name="Chen A."/>
            <person name="Kyrpides N."/>
            <person name="Mavromatis K."/>
            <person name="Markowitz V."/>
            <person name="Szeto E."/>
            <person name="Ivanova N."/>
            <person name="Pagani I."/>
            <person name="Pati A."/>
            <person name="Goodwin L."/>
            <person name="Nordberg H.P."/>
            <person name="Cantor M.N."/>
            <person name="Hua S.X."/>
            <person name="Woyke T."/>
            <person name="Kerfeld C.A."/>
        </authorList>
    </citation>
    <scope>NUCLEOTIDE SEQUENCE [LARGE SCALE GENOMIC DNA]</scope>
    <source>
        <strain evidence="2 3">PCC 7113</strain>
    </source>
</reference>
<dbReference type="EMBL" id="CP003630">
    <property type="protein sequence ID" value="AFZ16043.1"/>
    <property type="molecule type" value="Genomic_DNA"/>
</dbReference>
<dbReference type="PANTHER" id="PTHR12526">
    <property type="entry name" value="GLYCOSYLTRANSFERASE"/>
    <property type="match status" value="1"/>
</dbReference>
<dbReference type="STRING" id="1173027.Mic7113_0103"/>
<keyword evidence="3" id="KW-1185">Reference proteome</keyword>
<proteinExistence type="predicted"/>
<name>K9W753_9CYAN</name>
<protein>
    <submittedName>
        <fullName evidence="2">Glycosyltransferase</fullName>
    </submittedName>
</protein>
<dbReference type="HOGENOM" id="CLU_757952_0_0_3"/>
<dbReference type="SUPFAM" id="SSF53756">
    <property type="entry name" value="UDP-Glycosyltransferase/glycogen phosphorylase"/>
    <property type="match status" value="1"/>
</dbReference>
<dbReference type="GO" id="GO:0016757">
    <property type="term" value="F:glycosyltransferase activity"/>
    <property type="evidence" value="ECO:0007669"/>
    <property type="project" value="InterPro"/>
</dbReference>
<dbReference type="AlphaFoldDB" id="K9W753"/>
<keyword evidence="2" id="KW-0808">Transferase</keyword>
<dbReference type="KEGG" id="mic:Mic7113_0103"/>
<sequence length="361" mass="41571">MKKLIVHVAQLEVSESSGMGRVMWHWKNEFEKRGYEFIHIGKNEVGKLPHKALFPYRAHQLYKRLGRPADVLLIHEPVPGPFLNSKTPVVVYSQGSERRAWDLALKQNDGTIHEINWKRKILFPLWSLRHCDLGFRKAALVLLCNQQDADFAEQYYRQGRERYFVFRNGVNPFKIDETVQPQEPCTILFLGSWIKRKGIQTLVEAARLLYQSSVSVKWLLVGTCVERDKLIEDWPKELWSSVEVVPFYPPKTEEDFFARSNIFILPSIFEGQSLALLQAMEAGRCCITTSCCGQLDLIQHGQNGLLHEPGNAQQLASLIEECTKNEELRLRLGINVKASVQDRSWENVSAEIVDRIEKVLL</sequence>
<evidence type="ECO:0000313" key="2">
    <source>
        <dbReference type="EMBL" id="AFZ16043.1"/>
    </source>
</evidence>
<feature type="domain" description="Glycosyl transferase family 1" evidence="1">
    <location>
        <begin position="176"/>
        <end position="337"/>
    </location>
</feature>
<dbReference type="CDD" id="cd03801">
    <property type="entry name" value="GT4_PimA-like"/>
    <property type="match status" value="1"/>
</dbReference>
<dbReference type="Pfam" id="PF00534">
    <property type="entry name" value="Glycos_transf_1"/>
    <property type="match status" value="1"/>
</dbReference>
<dbReference type="PANTHER" id="PTHR12526:SF638">
    <property type="entry name" value="SPORE COAT PROTEIN SA"/>
    <property type="match status" value="1"/>
</dbReference>
<accession>K9W753</accession>
<dbReference type="RefSeq" id="WP_015180207.1">
    <property type="nucleotide sequence ID" value="NC_019738.1"/>
</dbReference>
<dbReference type="OrthoDB" id="9771846at2"/>
<dbReference type="Gene3D" id="3.40.50.2000">
    <property type="entry name" value="Glycogen Phosphorylase B"/>
    <property type="match status" value="2"/>
</dbReference>
<dbReference type="Proteomes" id="UP000010471">
    <property type="component" value="Chromosome"/>
</dbReference>
<evidence type="ECO:0000313" key="3">
    <source>
        <dbReference type="Proteomes" id="UP000010471"/>
    </source>
</evidence>
<gene>
    <name evidence="2" type="ORF">Mic7113_0103</name>
</gene>
<dbReference type="InterPro" id="IPR001296">
    <property type="entry name" value="Glyco_trans_1"/>
</dbReference>
<organism evidence="2 3">
    <name type="scientific">Allocoleopsis franciscana PCC 7113</name>
    <dbReference type="NCBI Taxonomy" id="1173027"/>
    <lineage>
        <taxon>Bacteria</taxon>
        <taxon>Bacillati</taxon>
        <taxon>Cyanobacteriota</taxon>
        <taxon>Cyanophyceae</taxon>
        <taxon>Coleofasciculales</taxon>
        <taxon>Coleofasciculaceae</taxon>
        <taxon>Allocoleopsis</taxon>
        <taxon>Allocoleopsis franciscana</taxon>
    </lineage>
</organism>
<dbReference type="eggNOG" id="COG0438">
    <property type="taxonomic scope" value="Bacteria"/>
</dbReference>